<dbReference type="PROSITE" id="PS50261">
    <property type="entry name" value="G_PROTEIN_RECEP_F2_4"/>
    <property type="match status" value="1"/>
</dbReference>
<feature type="transmembrane region" description="Helical" evidence="8">
    <location>
        <begin position="183"/>
        <end position="207"/>
    </location>
</feature>
<feature type="chain" id="PRO_5001649797" evidence="9">
    <location>
        <begin position="20"/>
        <end position="524"/>
    </location>
</feature>
<keyword evidence="9" id="KW-0732">Signal</keyword>
<dbReference type="EMBL" id="KJ658742">
    <property type="protein sequence ID" value="AID23664.1"/>
    <property type="molecule type" value="mRNA"/>
</dbReference>
<sequence>MWILQFYFLVPLIFISTEAYEDGNDCVKVDDFVGEGFPHFCREFVQYTKRKYANKNNYLEKFFAYSEKAGCSNLLNVLCLMKYPHCYSTNHTVCLESCYFVEDNCLKQFSVLSNDFPNFCQGLQSIVKSQNCDHAGVSKENIMKSRRDRFKLCADSRYNIFRNRCLAKCDSEILFTRDDQELAFIWTTAWATACFVATGLALTGFILQPLRFRYPERPVGWIAAAGLLHSAAYLLKTTVSSDLLRCSEGYVISKEDDGPVLCAALFALSYIGQIAVHTWWTLLGFCWLLAARLQWSPEALESTAVWLHATGWTTPAIGAVAALVFRRFSSNPLTHMCSVGSKNQWDSLMFTIAPISCFGLLGLLCTSLGCMGLYTIRGRLAQPNDARRLQLLMMRVGYFAAAYALPTSLYLACSVYELVYFEKWQKQALECTPPCELHLSIPRTDILLLKECFSFLPAFTPLLWICNRKTCITYFRCYSRPTVKHSHDQIDPIPLQMIEKPNKDNRFLNTDSGICIEATGNAHS</sequence>
<dbReference type="AlphaFoldDB" id="A0A068CJX4"/>
<evidence type="ECO:0000256" key="7">
    <source>
        <dbReference type="ARBA" id="ARBA00023170"/>
    </source>
</evidence>
<keyword evidence="5 8" id="KW-1133">Transmembrane helix</keyword>
<feature type="domain" description="G-protein coupled receptors family 2 profile 2" evidence="10">
    <location>
        <begin position="183"/>
        <end position="406"/>
    </location>
</feature>
<keyword evidence="3" id="KW-0217">Developmental protein</keyword>
<reference evidence="11" key="1">
    <citation type="journal article" date="2014" name="Curr. Biol.">
        <title>Whole-body acoel regeneration is controlled by wnt and bmp-admp signaling.</title>
        <authorList>
            <person name="Srivastava M."/>
            <person name="Mazza-Curll K.L."/>
            <person name="van Wolfswinkel J.C."/>
            <person name="Reddien P.W."/>
        </authorList>
    </citation>
    <scope>NUCLEOTIDE SEQUENCE</scope>
</reference>
<dbReference type="GO" id="GO:0035567">
    <property type="term" value="P:non-canonical Wnt signaling pathway"/>
    <property type="evidence" value="ECO:0007669"/>
    <property type="project" value="TreeGrafter"/>
</dbReference>
<evidence type="ECO:0000313" key="11">
    <source>
        <dbReference type="EMBL" id="AID23664.1"/>
    </source>
</evidence>
<comment type="similarity">
    <text evidence="2">Belongs to the G-protein coupled receptor Fz/Smo family.</text>
</comment>
<evidence type="ECO:0000256" key="9">
    <source>
        <dbReference type="SAM" id="SignalP"/>
    </source>
</evidence>
<dbReference type="GO" id="GO:0017147">
    <property type="term" value="F:Wnt-protein binding"/>
    <property type="evidence" value="ECO:0007669"/>
    <property type="project" value="TreeGrafter"/>
</dbReference>
<dbReference type="InterPro" id="IPR017981">
    <property type="entry name" value="GPCR_2-like_7TM"/>
</dbReference>
<feature type="signal peptide" evidence="9">
    <location>
        <begin position="1"/>
        <end position="19"/>
    </location>
</feature>
<feature type="transmembrane region" description="Helical" evidence="8">
    <location>
        <begin position="274"/>
        <end position="293"/>
    </location>
</feature>
<evidence type="ECO:0000256" key="8">
    <source>
        <dbReference type="SAM" id="Phobius"/>
    </source>
</evidence>
<dbReference type="InterPro" id="IPR015526">
    <property type="entry name" value="Frizzled/SFRP"/>
</dbReference>
<evidence type="ECO:0000256" key="4">
    <source>
        <dbReference type="ARBA" id="ARBA00022692"/>
    </source>
</evidence>
<comment type="subcellular location">
    <subcellularLocation>
        <location evidence="1">Membrane</location>
        <topology evidence="1">Multi-pass membrane protein</topology>
    </subcellularLocation>
</comment>
<dbReference type="SMART" id="SM01330">
    <property type="entry name" value="Frizzled"/>
    <property type="match status" value="1"/>
</dbReference>
<dbReference type="GO" id="GO:0060070">
    <property type="term" value="P:canonical Wnt signaling pathway"/>
    <property type="evidence" value="ECO:0007669"/>
    <property type="project" value="TreeGrafter"/>
</dbReference>
<feature type="transmembrane region" description="Helical" evidence="8">
    <location>
        <begin position="219"/>
        <end position="235"/>
    </location>
</feature>
<proteinExistence type="evidence at transcript level"/>
<evidence type="ECO:0000256" key="5">
    <source>
        <dbReference type="ARBA" id="ARBA00022989"/>
    </source>
</evidence>
<keyword evidence="4 8" id="KW-0812">Transmembrane</keyword>
<dbReference type="PRINTS" id="PR00489">
    <property type="entry name" value="FRIZZLED"/>
</dbReference>
<evidence type="ECO:0000259" key="10">
    <source>
        <dbReference type="PROSITE" id="PS50261"/>
    </source>
</evidence>
<feature type="transmembrane region" description="Helical" evidence="8">
    <location>
        <begin position="348"/>
        <end position="376"/>
    </location>
</feature>
<keyword evidence="6 8" id="KW-0472">Membrane</keyword>
<name>A0A068CJX4_HOFMI</name>
<organism evidence="11">
    <name type="scientific">Hofstenia miamia</name>
    <name type="common">Three-banded panther worm</name>
    <dbReference type="NCBI Taxonomy" id="442651"/>
    <lineage>
        <taxon>Eukaryota</taxon>
        <taxon>Metazoa</taxon>
        <taxon>Xenacoelomorpha</taxon>
        <taxon>Acoelomorpha</taxon>
        <taxon>Acoela</taxon>
        <taxon>Hofsteniidae</taxon>
        <taxon>Hofstenia</taxon>
    </lineage>
</organism>
<dbReference type="GO" id="GO:0042813">
    <property type="term" value="F:Wnt receptor activity"/>
    <property type="evidence" value="ECO:0007669"/>
    <property type="project" value="TreeGrafter"/>
</dbReference>
<evidence type="ECO:0000256" key="3">
    <source>
        <dbReference type="ARBA" id="ARBA00022473"/>
    </source>
</evidence>
<keyword evidence="7" id="KW-0675">Receptor</keyword>
<accession>A0A068CJX4</accession>
<dbReference type="Pfam" id="PF01534">
    <property type="entry name" value="Frizzled"/>
    <property type="match status" value="1"/>
</dbReference>
<dbReference type="GO" id="GO:0005886">
    <property type="term" value="C:plasma membrane"/>
    <property type="evidence" value="ECO:0007669"/>
    <property type="project" value="TreeGrafter"/>
</dbReference>
<evidence type="ECO:0000256" key="6">
    <source>
        <dbReference type="ARBA" id="ARBA00023136"/>
    </source>
</evidence>
<dbReference type="Gene3D" id="1.20.1070.10">
    <property type="entry name" value="Rhodopsin 7-helix transmembrane proteins"/>
    <property type="match status" value="1"/>
</dbReference>
<feature type="transmembrane region" description="Helical" evidence="8">
    <location>
        <begin position="396"/>
        <end position="419"/>
    </location>
</feature>
<feature type="transmembrane region" description="Helical" evidence="8">
    <location>
        <begin position="305"/>
        <end position="328"/>
    </location>
</feature>
<evidence type="ECO:0000256" key="2">
    <source>
        <dbReference type="ARBA" id="ARBA00008077"/>
    </source>
</evidence>
<protein>
    <submittedName>
        <fullName evidence="11">Frizzled-1</fullName>
    </submittedName>
</protein>
<evidence type="ECO:0000256" key="1">
    <source>
        <dbReference type="ARBA" id="ARBA00004141"/>
    </source>
</evidence>
<dbReference type="InterPro" id="IPR000539">
    <property type="entry name" value="Frizzled/Smoothened_7TM"/>
</dbReference>
<dbReference type="PANTHER" id="PTHR11309">
    <property type="entry name" value="FRIZZLED"/>
    <property type="match status" value="1"/>
</dbReference>